<proteinExistence type="predicted"/>
<name>A0A6L9L719_9BACT</name>
<keyword evidence="1" id="KW-0732">Signal</keyword>
<evidence type="ECO:0000313" key="3">
    <source>
        <dbReference type="Proteomes" id="UP000474175"/>
    </source>
</evidence>
<protein>
    <submittedName>
        <fullName evidence="2">T9SS type A sorting domain-containing protein</fullName>
    </submittedName>
</protein>
<dbReference type="AlphaFoldDB" id="A0A6L9L719"/>
<dbReference type="RefSeq" id="WP_163943281.1">
    <property type="nucleotide sequence ID" value="NZ_JAAFZH010000001.1"/>
</dbReference>
<organism evidence="2 3">
    <name type="scientific">Spirosoma terrae</name>
    <dbReference type="NCBI Taxonomy" id="1968276"/>
    <lineage>
        <taxon>Bacteria</taxon>
        <taxon>Pseudomonadati</taxon>
        <taxon>Bacteroidota</taxon>
        <taxon>Cytophagia</taxon>
        <taxon>Cytophagales</taxon>
        <taxon>Cytophagaceae</taxon>
        <taxon>Spirosoma</taxon>
    </lineage>
</organism>
<dbReference type="Gene3D" id="2.60.40.10">
    <property type="entry name" value="Immunoglobulins"/>
    <property type="match status" value="1"/>
</dbReference>
<sequence length="325" mass="34809">MKYFLLYVFTALSFYATAQQTPCVVTTSYSLAYVSNNGAGNCTFSFTPTVTVNQSGSSVKLAQYTFTVGSTNVQVCYSGNPVAIVPCSSAFNNLPGGANQVFPTATVTLPCSTGSLTLRGSTSTQGQSDCATQTIFSGGLPVSMVSFYGTSKPNGILLNWATEWEKDNQGFSIQKSRNATSFERIGTVGGQLNTTKVSGYEFVDTDVVAGQLYYYRLKQNDVTGTEQNSKIISVRYVPGQDMAASVFPNANVGGKFTLSIPNADTALLTFYNELGSEIPINIHKTDDSSQVSISVKTQVPAGLYFLKIVDINGYEANSLKVLVQQ</sequence>
<reference evidence="2 3" key="1">
    <citation type="submission" date="2020-02" db="EMBL/GenBank/DDBJ databases">
        <title>Draft genome sequence of two Spirosoma agri KCTC 52727 and Spirosoma terrae KCTC 52035.</title>
        <authorList>
            <person name="Rojas J."/>
            <person name="Ambika Manirajan B."/>
            <person name="Suarez C."/>
            <person name="Ratering S."/>
            <person name="Schnell S."/>
        </authorList>
    </citation>
    <scope>NUCLEOTIDE SEQUENCE [LARGE SCALE GENOMIC DNA]</scope>
    <source>
        <strain evidence="2 3">KCTC 52035</strain>
    </source>
</reference>
<feature type="chain" id="PRO_5026799140" evidence="1">
    <location>
        <begin position="19"/>
        <end position="325"/>
    </location>
</feature>
<gene>
    <name evidence="2" type="ORF">GK108_04320</name>
</gene>
<comment type="caution">
    <text evidence="2">The sequence shown here is derived from an EMBL/GenBank/DDBJ whole genome shotgun (WGS) entry which is preliminary data.</text>
</comment>
<accession>A0A6L9L719</accession>
<dbReference type="EMBL" id="JAAFZH010000001">
    <property type="protein sequence ID" value="NDU94088.1"/>
    <property type="molecule type" value="Genomic_DNA"/>
</dbReference>
<dbReference type="Proteomes" id="UP000474175">
    <property type="component" value="Unassembled WGS sequence"/>
</dbReference>
<dbReference type="InterPro" id="IPR013783">
    <property type="entry name" value="Ig-like_fold"/>
</dbReference>
<evidence type="ECO:0000313" key="2">
    <source>
        <dbReference type="EMBL" id="NDU94088.1"/>
    </source>
</evidence>
<evidence type="ECO:0000256" key="1">
    <source>
        <dbReference type="SAM" id="SignalP"/>
    </source>
</evidence>
<feature type="signal peptide" evidence="1">
    <location>
        <begin position="1"/>
        <end position="18"/>
    </location>
</feature>
<keyword evidence="3" id="KW-1185">Reference proteome</keyword>